<protein>
    <submittedName>
        <fullName evidence="1">Uncharacterized protein</fullName>
    </submittedName>
</protein>
<sequence>MLKFVLWFSVKSLSDINTVKELCRGCDIHLEMPELKAIVIEAPRHIASYLSRLLFVQILGVQWNIEMINAIDV</sequence>
<dbReference type="AlphaFoldDB" id="A0A7C4BD30"/>
<gene>
    <name evidence="1" type="ORF">ENV14_08575</name>
</gene>
<name>A0A7C4BD30_9CREN</name>
<comment type="caution">
    <text evidence="1">The sequence shown here is derived from an EMBL/GenBank/DDBJ whole genome shotgun (WGS) entry which is preliminary data.</text>
</comment>
<organism evidence="1">
    <name type="scientific">Ignisphaera aggregans</name>
    <dbReference type="NCBI Taxonomy" id="334771"/>
    <lineage>
        <taxon>Archaea</taxon>
        <taxon>Thermoproteota</taxon>
        <taxon>Thermoprotei</taxon>
        <taxon>Desulfurococcales</taxon>
        <taxon>Desulfurococcaceae</taxon>
        <taxon>Ignisphaera</taxon>
    </lineage>
</organism>
<evidence type="ECO:0000313" key="1">
    <source>
        <dbReference type="EMBL" id="HGI88421.1"/>
    </source>
</evidence>
<proteinExistence type="predicted"/>
<dbReference type="EMBL" id="DTFF01000076">
    <property type="protein sequence ID" value="HGI88421.1"/>
    <property type="molecule type" value="Genomic_DNA"/>
</dbReference>
<reference evidence="1" key="1">
    <citation type="journal article" date="2020" name="mSystems">
        <title>Genome- and Community-Level Interaction Insights into Carbon Utilization and Element Cycling Functions of Hydrothermarchaeota in Hydrothermal Sediment.</title>
        <authorList>
            <person name="Zhou Z."/>
            <person name="Liu Y."/>
            <person name="Xu W."/>
            <person name="Pan J."/>
            <person name="Luo Z.H."/>
            <person name="Li M."/>
        </authorList>
    </citation>
    <scope>NUCLEOTIDE SEQUENCE [LARGE SCALE GENOMIC DNA]</scope>
    <source>
        <strain evidence="1">SpSt-732</strain>
    </source>
</reference>
<accession>A0A7C4BD30</accession>